<accession>A0ABM7YAU3</accession>
<evidence type="ECO:0000256" key="1">
    <source>
        <dbReference type="SAM" id="MobiDB-lite"/>
    </source>
</evidence>
<evidence type="ECO:0000256" key="2">
    <source>
        <dbReference type="SAM" id="Phobius"/>
    </source>
</evidence>
<feature type="region of interest" description="Disordered" evidence="1">
    <location>
        <begin position="1"/>
        <end position="22"/>
    </location>
</feature>
<gene>
    <name evidence="3" type="ORF">Rmf_50310</name>
</gene>
<keyword evidence="4" id="KW-1185">Reference proteome</keyword>
<sequence>MSGMDRAHGRRRRPADMGGAGRALSAWFHPGGGVAPLAQRGGKDDPRVRNIDLPALFAIFFIILVNAHARISTVHAPRRHHR</sequence>
<keyword evidence="2" id="KW-0472">Membrane</keyword>
<feature type="transmembrane region" description="Helical" evidence="2">
    <location>
        <begin position="53"/>
        <end position="72"/>
    </location>
</feature>
<dbReference type="EMBL" id="AP025637">
    <property type="protein sequence ID" value="BDG75102.1"/>
    <property type="molecule type" value="Genomic_DNA"/>
</dbReference>
<evidence type="ECO:0000313" key="3">
    <source>
        <dbReference type="EMBL" id="BDG75102.1"/>
    </source>
</evidence>
<evidence type="ECO:0000313" key="4">
    <source>
        <dbReference type="Proteomes" id="UP000831327"/>
    </source>
</evidence>
<protein>
    <submittedName>
        <fullName evidence="3">Uncharacterized protein</fullName>
    </submittedName>
</protein>
<keyword evidence="2" id="KW-1133">Transmembrane helix</keyword>
<dbReference type="Proteomes" id="UP000831327">
    <property type="component" value="Chromosome"/>
</dbReference>
<keyword evidence="2" id="KW-0812">Transmembrane</keyword>
<name>A0ABM7YAU3_9PROT</name>
<reference evidence="3 4" key="1">
    <citation type="journal article" date="2016" name="Microbes Environ.">
        <title>Phylogenetically diverse aerobic anoxygenic phototrophic bacteria isolated from epilithic biofilms in Tama river, Japan.</title>
        <authorList>
            <person name="Hirose S."/>
            <person name="Matsuura K."/>
            <person name="Haruta S."/>
        </authorList>
    </citation>
    <scope>NUCLEOTIDE SEQUENCE [LARGE SCALE GENOMIC DNA]</scope>
    <source>
        <strain evidence="3 4">S08</strain>
    </source>
</reference>
<organism evidence="3 4">
    <name type="scientific">Roseomonas fluvialis</name>
    <dbReference type="NCBI Taxonomy" id="1750527"/>
    <lineage>
        <taxon>Bacteria</taxon>
        <taxon>Pseudomonadati</taxon>
        <taxon>Pseudomonadota</taxon>
        <taxon>Alphaproteobacteria</taxon>
        <taxon>Acetobacterales</taxon>
        <taxon>Roseomonadaceae</taxon>
        <taxon>Roseomonas</taxon>
    </lineage>
</organism>
<proteinExistence type="predicted"/>